<reference evidence="1 2" key="1">
    <citation type="submission" date="2016-10" db="EMBL/GenBank/DDBJ databases">
        <title>Draft Genome sequence of Alkanindiges sp. strain H1.</title>
        <authorList>
            <person name="Subhash Y."/>
            <person name="Lee S."/>
        </authorList>
    </citation>
    <scope>NUCLEOTIDE SEQUENCE [LARGE SCALE GENOMIC DNA]</scope>
    <source>
        <strain evidence="1 2">H1</strain>
    </source>
</reference>
<dbReference type="EMBL" id="MLCN01000055">
    <property type="protein sequence ID" value="ONG37377.1"/>
    <property type="molecule type" value="Genomic_DNA"/>
</dbReference>
<name>A0A1S8CST7_9GAMM</name>
<proteinExistence type="predicted"/>
<protein>
    <submittedName>
        <fullName evidence="1">Uncharacterized protein</fullName>
    </submittedName>
</protein>
<dbReference type="RefSeq" id="WP_076879341.1">
    <property type="nucleotide sequence ID" value="NZ_MLCN01000055.1"/>
</dbReference>
<sequence>MNMPLDLSRIGLNDYTELAKEQASVFGEPVEYFHQETFNYWSAHFGAILSCLHYHTLLQHRPTELKNYPHWSLSDFRGQKPLGFFDSLKSYLKNWGLQYFLLNFLNNECARNIAVALAEGLDVLNRLDIMEDYTYYAFEMAGFDSKLTKSNNFELIDTFPPQNDENSHVSKRADLGVIFSNDINSEPNPLVIFGEVEGNNGRSLLKPQWWENKHPDCLFGIGVVKSINSLKNKININPNLAKYGQPAIITHKVPVNGSTKLVILIEQTHQIIKDFDDAIEVFRHLMYMGADYKCLNNCSEPFREAVNLLITGFDSTFELLHCGFQHSHKNAFNIDQAKFKLSIAPELIDTKVKIIRFDV</sequence>
<dbReference type="Proteomes" id="UP000192132">
    <property type="component" value="Unassembled WGS sequence"/>
</dbReference>
<gene>
    <name evidence="1" type="ORF">BKE30_14700</name>
</gene>
<evidence type="ECO:0000313" key="2">
    <source>
        <dbReference type="Proteomes" id="UP000192132"/>
    </source>
</evidence>
<evidence type="ECO:0000313" key="1">
    <source>
        <dbReference type="EMBL" id="ONG37377.1"/>
    </source>
</evidence>
<dbReference type="AlphaFoldDB" id="A0A1S8CST7"/>
<keyword evidence="2" id="KW-1185">Reference proteome</keyword>
<comment type="caution">
    <text evidence="1">The sequence shown here is derived from an EMBL/GenBank/DDBJ whole genome shotgun (WGS) entry which is preliminary data.</text>
</comment>
<dbReference type="OrthoDB" id="7062927at2"/>
<organism evidence="1 2">
    <name type="scientific">Alkanindiges hydrocarboniclasticus</name>
    <dbReference type="NCBI Taxonomy" id="1907941"/>
    <lineage>
        <taxon>Bacteria</taxon>
        <taxon>Pseudomonadati</taxon>
        <taxon>Pseudomonadota</taxon>
        <taxon>Gammaproteobacteria</taxon>
        <taxon>Moraxellales</taxon>
        <taxon>Moraxellaceae</taxon>
        <taxon>Alkanindiges</taxon>
    </lineage>
</organism>
<accession>A0A1S8CST7</accession>